<evidence type="ECO:0000313" key="4">
    <source>
        <dbReference type="Proteomes" id="UP000053424"/>
    </source>
</evidence>
<name>A0A0C3C2N1_HEBCY</name>
<sequence>MNITSSATANTNTTFEDLHTTLAAVFYGFSVGAILFGITIRQAYQYYTSPSNDPIVQKLVIGLVCLLDAFHLAFSMYLVYSFILQAAGFSQASGNVLWSLKALGSTQVFLIILVQGFYLSQIWRLSGNLLLPRKFSLAIQIFVVFIALFALAVAVIFFTQLQKIDVVHSFSTDFVYMVYLGFGSTAIIDCAIATAMCLLLYRSSAGTIKSETVLETLIQYFIGSGLLTSFAAIMCIVLYVAQPNTLLYLGMEFSVTRLYANSLLAMSNARRHLRDRLDETMELRLPNNLFFTEPDQMTQQHVSLMENPFSPGAETKYSKECEFCSHQVKYRKSGGTVSSRGYTV</sequence>
<reference evidence="4" key="2">
    <citation type="submission" date="2015-01" db="EMBL/GenBank/DDBJ databases">
        <title>Evolutionary Origins and Diversification of the Mycorrhizal Mutualists.</title>
        <authorList>
            <consortium name="DOE Joint Genome Institute"/>
            <consortium name="Mycorrhizal Genomics Consortium"/>
            <person name="Kohler A."/>
            <person name="Kuo A."/>
            <person name="Nagy L.G."/>
            <person name="Floudas D."/>
            <person name="Copeland A."/>
            <person name="Barry K.W."/>
            <person name="Cichocki N."/>
            <person name="Veneault-Fourrey C."/>
            <person name="LaButti K."/>
            <person name="Lindquist E.A."/>
            <person name="Lipzen A."/>
            <person name="Lundell T."/>
            <person name="Morin E."/>
            <person name="Murat C."/>
            <person name="Riley R."/>
            <person name="Ohm R."/>
            <person name="Sun H."/>
            <person name="Tunlid A."/>
            <person name="Henrissat B."/>
            <person name="Grigoriev I.V."/>
            <person name="Hibbett D.S."/>
            <person name="Martin F."/>
        </authorList>
    </citation>
    <scope>NUCLEOTIDE SEQUENCE [LARGE SCALE GENOMIC DNA]</scope>
    <source>
        <strain evidence="4">h7</strain>
    </source>
</reference>
<dbReference type="Pfam" id="PF20152">
    <property type="entry name" value="DUF6534"/>
    <property type="match status" value="1"/>
</dbReference>
<dbReference type="HOGENOM" id="CLU_046025_5_3_1"/>
<protein>
    <recommendedName>
        <fullName evidence="2">DUF6534 domain-containing protein</fullName>
    </recommendedName>
</protein>
<dbReference type="Proteomes" id="UP000053424">
    <property type="component" value="Unassembled WGS sequence"/>
</dbReference>
<keyword evidence="1" id="KW-0812">Transmembrane</keyword>
<dbReference type="PANTHER" id="PTHR40465:SF1">
    <property type="entry name" value="DUF6534 DOMAIN-CONTAINING PROTEIN"/>
    <property type="match status" value="1"/>
</dbReference>
<dbReference type="EMBL" id="KN831794">
    <property type="protein sequence ID" value="KIM37881.1"/>
    <property type="molecule type" value="Genomic_DNA"/>
</dbReference>
<organism evidence="3 4">
    <name type="scientific">Hebeloma cylindrosporum</name>
    <dbReference type="NCBI Taxonomy" id="76867"/>
    <lineage>
        <taxon>Eukaryota</taxon>
        <taxon>Fungi</taxon>
        <taxon>Dikarya</taxon>
        <taxon>Basidiomycota</taxon>
        <taxon>Agaricomycotina</taxon>
        <taxon>Agaricomycetes</taxon>
        <taxon>Agaricomycetidae</taxon>
        <taxon>Agaricales</taxon>
        <taxon>Agaricineae</taxon>
        <taxon>Hymenogastraceae</taxon>
        <taxon>Hebeloma</taxon>
    </lineage>
</organism>
<keyword evidence="1" id="KW-0472">Membrane</keyword>
<feature type="transmembrane region" description="Helical" evidence="1">
    <location>
        <begin position="178"/>
        <end position="201"/>
    </location>
</feature>
<feature type="transmembrane region" description="Helical" evidence="1">
    <location>
        <begin position="20"/>
        <end position="38"/>
    </location>
</feature>
<keyword evidence="4" id="KW-1185">Reference proteome</keyword>
<feature type="transmembrane region" description="Helical" evidence="1">
    <location>
        <begin position="59"/>
        <end position="83"/>
    </location>
</feature>
<keyword evidence="1" id="KW-1133">Transmembrane helix</keyword>
<feature type="domain" description="DUF6534" evidence="2">
    <location>
        <begin position="186"/>
        <end position="272"/>
    </location>
</feature>
<feature type="transmembrane region" description="Helical" evidence="1">
    <location>
        <begin position="213"/>
        <end position="240"/>
    </location>
</feature>
<feature type="transmembrane region" description="Helical" evidence="1">
    <location>
        <begin position="135"/>
        <end position="158"/>
    </location>
</feature>
<reference evidence="3 4" key="1">
    <citation type="submission" date="2014-04" db="EMBL/GenBank/DDBJ databases">
        <authorList>
            <consortium name="DOE Joint Genome Institute"/>
            <person name="Kuo A."/>
            <person name="Gay G."/>
            <person name="Dore J."/>
            <person name="Kohler A."/>
            <person name="Nagy L.G."/>
            <person name="Floudas D."/>
            <person name="Copeland A."/>
            <person name="Barry K.W."/>
            <person name="Cichocki N."/>
            <person name="Veneault-Fourrey C."/>
            <person name="LaButti K."/>
            <person name="Lindquist E.A."/>
            <person name="Lipzen A."/>
            <person name="Lundell T."/>
            <person name="Morin E."/>
            <person name="Murat C."/>
            <person name="Sun H."/>
            <person name="Tunlid A."/>
            <person name="Henrissat B."/>
            <person name="Grigoriev I.V."/>
            <person name="Hibbett D.S."/>
            <person name="Martin F."/>
            <person name="Nordberg H.P."/>
            <person name="Cantor M.N."/>
            <person name="Hua S.X."/>
        </authorList>
    </citation>
    <scope>NUCLEOTIDE SEQUENCE [LARGE SCALE GENOMIC DNA]</scope>
    <source>
        <strain evidence="4">h7</strain>
    </source>
</reference>
<feature type="transmembrane region" description="Helical" evidence="1">
    <location>
        <begin position="103"/>
        <end position="123"/>
    </location>
</feature>
<dbReference type="AlphaFoldDB" id="A0A0C3C2N1"/>
<accession>A0A0C3C2N1</accession>
<evidence type="ECO:0000313" key="3">
    <source>
        <dbReference type="EMBL" id="KIM37881.1"/>
    </source>
</evidence>
<dbReference type="InterPro" id="IPR045339">
    <property type="entry name" value="DUF6534"/>
</dbReference>
<proteinExistence type="predicted"/>
<dbReference type="PANTHER" id="PTHR40465">
    <property type="entry name" value="CHROMOSOME 1, WHOLE GENOME SHOTGUN SEQUENCE"/>
    <property type="match status" value="1"/>
</dbReference>
<evidence type="ECO:0000256" key="1">
    <source>
        <dbReference type="SAM" id="Phobius"/>
    </source>
</evidence>
<evidence type="ECO:0000259" key="2">
    <source>
        <dbReference type="Pfam" id="PF20152"/>
    </source>
</evidence>
<dbReference type="OrthoDB" id="3270417at2759"/>
<gene>
    <name evidence="3" type="ORF">M413DRAFT_448151</name>
</gene>